<evidence type="ECO:0000313" key="2">
    <source>
        <dbReference type="Proteomes" id="UP000295499"/>
    </source>
</evidence>
<comment type="caution">
    <text evidence="1">The sequence shown here is derived from an EMBL/GenBank/DDBJ whole genome shotgun (WGS) entry which is preliminary data.</text>
</comment>
<keyword evidence="2" id="KW-1185">Reference proteome</keyword>
<dbReference type="EMBL" id="SNWM01000001">
    <property type="protein sequence ID" value="TDO24774.1"/>
    <property type="molecule type" value="Genomic_DNA"/>
</dbReference>
<gene>
    <name evidence="1" type="ORF">CLV32_1067</name>
</gene>
<organism evidence="1 2">
    <name type="scientific">Pedobacter duraquae</name>
    <dbReference type="NCBI Taxonomy" id="425511"/>
    <lineage>
        <taxon>Bacteria</taxon>
        <taxon>Pseudomonadati</taxon>
        <taxon>Bacteroidota</taxon>
        <taxon>Sphingobacteriia</taxon>
        <taxon>Sphingobacteriales</taxon>
        <taxon>Sphingobacteriaceae</taxon>
        <taxon>Pedobacter</taxon>
    </lineage>
</organism>
<sequence>MEELTFRTDTGKCSENKNYLTSGRLYTHIYKIKYYGKQ</sequence>
<dbReference type="AlphaFoldDB" id="A0A4R6IQV6"/>
<dbReference type="Proteomes" id="UP000295499">
    <property type="component" value="Unassembled WGS sequence"/>
</dbReference>
<reference evidence="1 2" key="1">
    <citation type="submission" date="2019-03" db="EMBL/GenBank/DDBJ databases">
        <title>Genomic Encyclopedia of Archaeal and Bacterial Type Strains, Phase II (KMG-II): from individual species to whole genera.</title>
        <authorList>
            <person name="Goeker M."/>
        </authorList>
    </citation>
    <scope>NUCLEOTIDE SEQUENCE [LARGE SCALE GENOMIC DNA]</scope>
    <source>
        <strain evidence="1 2">DSM 19034</strain>
    </source>
</reference>
<name>A0A4R6IQV6_9SPHI</name>
<accession>A0A4R6IQV6</accession>
<evidence type="ECO:0000313" key="1">
    <source>
        <dbReference type="EMBL" id="TDO24774.1"/>
    </source>
</evidence>
<proteinExistence type="predicted"/>
<protein>
    <submittedName>
        <fullName evidence="1">Uncharacterized protein</fullName>
    </submittedName>
</protein>